<evidence type="ECO:0000313" key="2">
    <source>
        <dbReference type="EMBL" id="KAJ4968154.1"/>
    </source>
</evidence>
<dbReference type="AlphaFoldDB" id="A0A9Q0KD23"/>
<organism evidence="2 3">
    <name type="scientific">Protea cynaroides</name>
    <dbReference type="NCBI Taxonomy" id="273540"/>
    <lineage>
        <taxon>Eukaryota</taxon>
        <taxon>Viridiplantae</taxon>
        <taxon>Streptophyta</taxon>
        <taxon>Embryophyta</taxon>
        <taxon>Tracheophyta</taxon>
        <taxon>Spermatophyta</taxon>
        <taxon>Magnoliopsida</taxon>
        <taxon>Proteales</taxon>
        <taxon>Proteaceae</taxon>
        <taxon>Protea</taxon>
    </lineage>
</organism>
<dbReference type="EMBL" id="JAMYWD010000006">
    <property type="protein sequence ID" value="KAJ4968154.1"/>
    <property type="molecule type" value="Genomic_DNA"/>
</dbReference>
<feature type="region of interest" description="Disordered" evidence="1">
    <location>
        <begin position="60"/>
        <end position="118"/>
    </location>
</feature>
<comment type="caution">
    <text evidence="2">The sequence shown here is derived from an EMBL/GenBank/DDBJ whole genome shotgun (WGS) entry which is preliminary data.</text>
</comment>
<gene>
    <name evidence="2" type="ORF">NE237_014855</name>
</gene>
<reference evidence="2" key="1">
    <citation type="journal article" date="2023" name="Plant J.">
        <title>The genome of the king protea, Protea cynaroides.</title>
        <authorList>
            <person name="Chang J."/>
            <person name="Duong T.A."/>
            <person name="Schoeman C."/>
            <person name="Ma X."/>
            <person name="Roodt D."/>
            <person name="Barker N."/>
            <person name="Li Z."/>
            <person name="Van de Peer Y."/>
            <person name="Mizrachi E."/>
        </authorList>
    </citation>
    <scope>NUCLEOTIDE SEQUENCE</scope>
    <source>
        <tissue evidence="2">Young leaves</tissue>
    </source>
</reference>
<keyword evidence="3" id="KW-1185">Reference proteome</keyword>
<evidence type="ECO:0000256" key="1">
    <source>
        <dbReference type="SAM" id="MobiDB-lite"/>
    </source>
</evidence>
<feature type="compositionally biased region" description="Basic and acidic residues" evidence="1">
    <location>
        <begin position="106"/>
        <end position="118"/>
    </location>
</feature>
<proteinExistence type="predicted"/>
<evidence type="ECO:0000313" key="3">
    <source>
        <dbReference type="Proteomes" id="UP001141806"/>
    </source>
</evidence>
<accession>A0A9Q0KD23</accession>
<dbReference type="Proteomes" id="UP001141806">
    <property type="component" value="Unassembled WGS sequence"/>
</dbReference>
<name>A0A9Q0KD23_9MAGN</name>
<sequence>MEKKPSDSNSKNSCEKFCNCLFINPFRSRRNSRSLQDAAPCTNCSAKEIEKLSVHIPIHEGQEGMKVAPNTDPQKEKPKNKAEVAPMAEQGKIVIEGEPSSQGNTGKEKELKRTGTEVMNDKSADYISRTKLKFWSMSSFSGGKSGSFK</sequence>
<feature type="compositionally biased region" description="Basic and acidic residues" evidence="1">
    <location>
        <begin position="73"/>
        <end position="82"/>
    </location>
</feature>
<protein>
    <submittedName>
        <fullName evidence="2">Uncharacterized protein</fullName>
    </submittedName>
</protein>